<reference evidence="2 3" key="1">
    <citation type="submission" date="2018-06" db="EMBL/GenBank/DDBJ databases">
        <authorList>
            <consortium name="Pathogen Informatics"/>
            <person name="Doyle S."/>
        </authorList>
    </citation>
    <scope>NUCLEOTIDE SEQUENCE [LARGE SCALE GENOMIC DNA]</scope>
    <source>
        <strain evidence="2 3">NCTC11685</strain>
    </source>
</reference>
<comment type="caution">
    <text evidence="2">The sequence shown here is derived from an EMBL/GenBank/DDBJ whole genome shotgun (WGS) entry which is preliminary data.</text>
</comment>
<dbReference type="InterPro" id="IPR008250">
    <property type="entry name" value="ATPase_P-typ_transduc_dom_A_sf"/>
</dbReference>
<sequence length="71" mass="7481">MIEVAAGGRLPADGQLLSPFASFDESALTGESVPVERNAGERVAAGATSVDRLVQADGDLRTGRQRYRSHP</sequence>
<evidence type="ECO:0000313" key="3">
    <source>
        <dbReference type="Proteomes" id="UP000254863"/>
    </source>
</evidence>
<dbReference type="SUPFAM" id="SSF81653">
    <property type="entry name" value="Calcium ATPase, transduction domain A"/>
    <property type="match status" value="1"/>
</dbReference>
<proteinExistence type="predicted"/>
<protein>
    <submittedName>
        <fullName evidence="2">Lead</fullName>
        <ecNumber evidence="2">3.6.3.3</ecNumber>
    </submittedName>
</protein>
<dbReference type="EMBL" id="UGMS01000002">
    <property type="protein sequence ID" value="STW71046.1"/>
    <property type="molecule type" value="Genomic_DNA"/>
</dbReference>
<accession>A0A7H4PG72</accession>
<name>A0A7H4PG72_9ENTR</name>
<keyword evidence="2" id="KW-0378">Hydrolase</keyword>
<evidence type="ECO:0000313" key="2">
    <source>
        <dbReference type="EMBL" id="STW71046.1"/>
    </source>
</evidence>
<dbReference type="Proteomes" id="UP000254863">
    <property type="component" value="Unassembled WGS sequence"/>
</dbReference>
<dbReference type="EC" id="3.6.3.3" evidence="2"/>
<dbReference type="Gene3D" id="2.70.150.10">
    <property type="entry name" value="Calcium-transporting ATPase, cytoplasmic transduction domain A"/>
    <property type="match status" value="1"/>
</dbReference>
<dbReference type="AlphaFoldDB" id="A0A7H4PG72"/>
<gene>
    <name evidence="2" type="primary">zntA_4</name>
    <name evidence="2" type="ORF">NCTC11685_04661</name>
</gene>
<organism evidence="2 3">
    <name type="scientific">Klebsiella michiganensis</name>
    <dbReference type="NCBI Taxonomy" id="1134687"/>
    <lineage>
        <taxon>Bacteria</taxon>
        <taxon>Pseudomonadati</taxon>
        <taxon>Pseudomonadota</taxon>
        <taxon>Gammaproteobacteria</taxon>
        <taxon>Enterobacterales</taxon>
        <taxon>Enterobacteriaceae</taxon>
        <taxon>Klebsiella/Raoultella group</taxon>
        <taxon>Klebsiella</taxon>
    </lineage>
</organism>
<feature type="domain" description="P-type ATPase A" evidence="1">
    <location>
        <begin position="2"/>
        <end position="55"/>
    </location>
</feature>
<dbReference type="InterPro" id="IPR059000">
    <property type="entry name" value="ATPase_P-type_domA"/>
</dbReference>
<dbReference type="Pfam" id="PF00122">
    <property type="entry name" value="E1-E2_ATPase"/>
    <property type="match status" value="1"/>
</dbReference>
<dbReference type="GO" id="GO:0016787">
    <property type="term" value="F:hydrolase activity"/>
    <property type="evidence" value="ECO:0007669"/>
    <property type="project" value="UniProtKB-KW"/>
</dbReference>
<evidence type="ECO:0000259" key="1">
    <source>
        <dbReference type="Pfam" id="PF00122"/>
    </source>
</evidence>